<keyword evidence="10" id="KW-1185">Reference proteome</keyword>
<evidence type="ECO:0000313" key="9">
    <source>
        <dbReference type="EMBL" id="RPD64496.1"/>
    </source>
</evidence>
<evidence type="ECO:0000313" key="10">
    <source>
        <dbReference type="Proteomes" id="UP000313359"/>
    </source>
</evidence>
<evidence type="ECO:0000256" key="5">
    <source>
        <dbReference type="PROSITE-ProRule" id="PRU00723"/>
    </source>
</evidence>
<evidence type="ECO:0000259" key="7">
    <source>
        <dbReference type="PROSITE" id="PS50089"/>
    </source>
</evidence>
<dbReference type="SMART" id="SM00356">
    <property type="entry name" value="ZnF_C3H1"/>
    <property type="match status" value="3"/>
</dbReference>
<feature type="region of interest" description="Disordered" evidence="6">
    <location>
        <begin position="1"/>
        <end position="22"/>
    </location>
</feature>
<dbReference type="OrthoDB" id="250836at2759"/>
<dbReference type="AlphaFoldDB" id="A0A5C2ST15"/>
<reference evidence="9" key="1">
    <citation type="journal article" date="2018" name="Genome Biol. Evol.">
        <title>Genomics and development of Lentinus tigrinus, a white-rot wood-decaying mushroom with dimorphic fruiting bodies.</title>
        <authorList>
            <person name="Wu B."/>
            <person name="Xu Z."/>
            <person name="Knudson A."/>
            <person name="Carlson A."/>
            <person name="Chen N."/>
            <person name="Kovaka S."/>
            <person name="LaButti K."/>
            <person name="Lipzen A."/>
            <person name="Pennachio C."/>
            <person name="Riley R."/>
            <person name="Schakwitz W."/>
            <person name="Umezawa K."/>
            <person name="Ohm R.A."/>
            <person name="Grigoriev I.V."/>
            <person name="Nagy L.G."/>
            <person name="Gibbons J."/>
            <person name="Hibbett D."/>
        </authorList>
    </citation>
    <scope>NUCLEOTIDE SEQUENCE [LARGE SCALE GENOMIC DNA]</scope>
    <source>
        <strain evidence="9">ALCF2SS1-6</strain>
    </source>
</reference>
<dbReference type="Pfam" id="PF00642">
    <property type="entry name" value="zf-CCCH"/>
    <property type="match status" value="1"/>
</dbReference>
<feature type="zinc finger region" description="C3H1-type" evidence="5">
    <location>
        <begin position="58"/>
        <end position="85"/>
    </location>
</feature>
<dbReference type="GO" id="GO:0061630">
    <property type="term" value="F:ubiquitin protein ligase activity"/>
    <property type="evidence" value="ECO:0007669"/>
    <property type="project" value="InterPro"/>
</dbReference>
<dbReference type="InterPro" id="IPR000571">
    <property type="entry name" value="Znf_CCCH"/>
</dbReference>
<dbReference type="SUPFAM" id="SSF57850">
    <property type="entry name" value="RING/U-box"/>
    <property type="match status" value="1"/>
</dbReference>
<evidence type="ECO:0000259" key="8">
    <source>
        <dbReference type="PROSITE" id="PS50103"/>
    </source>
</evidence>
<dbReference type="Pfam" id="PF00097">
    <property type="entry name" value="zf-C3HC4"/>
    <property type="match status" value="1"/>
</dbReference>
<evidence type="ECO:0000256" key="6">
    <source>
        <dbReference type="SAM" id="MobiDB-lite"/>
    </source>
</evidence>
<protein>
    <submittedName>
        <fullName evidence="9">Uncharacterized protein</fullName>
    </submittedName>
</protein>
<dbReference type="Gene3D" id="4.10.1000.10">
    <property type="entry name" value="Zinc finger, CCCH-type"/>
    <property type="match status" value="1"/>
</dbReference>
<feature type="zinc finger region" description="C3H1-type" evidence="5">
    <location>
        <begin position="187"/>
        <end position="218"/>
    </location>
</feature>
<keyword evidence="4 5" id="KW-0862">Zinc</keyword>
<organism evidence="9 10">
    <name type="scientific">Lentinus tigrinus ALCF2SS1-6</name>
    <dbReference type="NCBI Taxonomy" id="1328759"/>
    <lineage>
        <taxon>Eukaryota</taxon>
        <taxon>Fungi</taxon>
        <taxon>Dikarya</taxon>
        <taxon>Basidiomycota</taxon>
        <taxon>Agaricomycotina</taxon>
        <taxon>Agaricomycetes</taxon>
        <taxon>Polyporales</taxon>
        <taxon>Polyporaceae</taxon>
        <taxon>Lentinus</taxon>
    </lineage>
</organism>
<dbReference type="Pfam" id="PF14608">
    <property type="entry name" value="zf-CCCH_2"/>
    <property type="match status" value="2"/>
</dbReference>
<dbReference type="InterPro" id="IPR018957">
    <property type="entry name" value="Znf_C3HC4_RING-type"/>
</dbReference>
<gene>
    <name evidence="9" type="ORF">L227DRAFT_495978</name>
</gene>
<feature type="compositionally biased region" description="Polar residues" evidence="6">
    <location>
        <begin position="8"/>
        <end position="22"/>
    </location>
</feature>
<keyword evidence="1" id="KW-0808">Transferase</keyword>
<feature type="zinc finger region" description="C3H1-type" evidence="5">
    <location>
        <begin position="24"/>
        <end position="52"/>
    </location>
</feature>
<dbReference type="InterPro" id="IPR045072">
    <property type="entry name" value="MKRN-like"/>
</dbReference>
<evidence type="ECO:0000256" key="1">
    <source>
        <dbReference type="ARBA" id="ARBA00022679"/>
    </source>
</evidence>
<dbReference type="Proteomes" id="UP000313359">
    <property type="component" value="Unassembled WGS sequence"/>
</dbReference>
<accession>A0A5C2ST15</accession>
<sequence length="251" mass="28457">MSNRDTDAPDTTCNGPDTTRPVTSKPRGICKYYNTSRGCYAGDGCKFLHGHAERLTPFDKSKTCRFYAAGWCRHGDKCWFVHAEPPKQSSSTPEQSQDLEEEEHLCTICYDQPVTYGLLSGCSHVFCLPCIKNWRGSEGKSSDILEAGTTKTCPMCRTTSRFVTPSSLYFADGDPRKAEAIDKYKSSMARVKCRYFERSSRKRFCPFGKDCFYKHENEDGTPYVFPHGVEYYMEVSCQRLKACNIRSDLCG</sequence>
<name>A0A5C2ST15_9APHY</name>
<dbReference type="STRING" id="1328759.A0A5C2ST15"/>
<dbReference type="InterPro" id="IPR013083">
    <property type="entry name" value="Znf_RING/FYVE/PHD"/>
</dbReference>
<dbReference type="SUPFAM" id="SSF90229">
    <property type="entry name" value="CCCH zinc finger"/>
    <property type="match status" value="2"/>
</dbReference>
<dbReference type="InterPro" id="IPR001841">
    <property type="entry name" value="Znf_RING"/>
</dbReference>
<feature type="domain" description="C3H1-type" evidence="8">
    <location>
        <begin position="187"/>
        <end position="218"/>
    </location>
</feature>
<proteinExistence type="predicted"/>
<dbReference type="PANTHER" id="PTHR11224:SF10">
    <property type="entry name" value="IP09428P-RELATED"/>
    <property type="match status" value="1"/>
</dbReference>
<dbReference type="GO" id="GO:0000209">
    <property type="term" value="P:protein polyubiquitination"/>
    <property type="evidence" value="ECO:0007669"/>
    <property type="project" value="InterPro"/>
</dbReference>
<feature type="domain" description="C3H1-type" evidence="8">
    <location>
        <begin position="24"/>
        <end position="52"/>
    </location>
</feature>
<dbReference type="PROSITE" id="PS00518">
    <property type="entry name" value="ZF_RING_1"/>
    <property type="match status" value="1"/>
</dbReference>
<keyword evidence="3 5" id="KW-0863">Zinc-finger</keyword>
<dbReference type="PROSITE" id="PS50089">
    <property type="entry name" value="ZF_RING_2"/>
    <property type="match status" value="1"/>
</dbReference>
<evidence type="ECO:0000256" key="4">
    <source>
        <dbReference type="ARBA" id="ARBA00022833"/>
    </source>
</evidence>
<dbReference type="InterPro" id="IPR036855">
    <property type="entry name" value="Znf_CCCH_sf"/>
</dbReference>
<dbReference type="InterPro" id="IPR017907">
    <property type="entry name" value="Znf_RING_CS"/>
</dbReference>
<dbReference type="PROSITE" id="PS50103">
    <property type="entry name" value="ZF_C3H1"/>
    <property type="match status" value="3"/>
</dbReference>
<evidence type="ECO:0000256" key="2">
    <source>
        <dbReference type="ARBA" id="ARBA00022723"/>
    </source>
</evidence>
<keyword evidence="2 5" id="KW-0479">Metal-binding</keyword>
<dbReference type="PANTHER" id="PTHR11224">
    <property type="entry name" value="MAKORIN-RELATED"/>
    <property type="match status" value="1"/>
</dbReference>
<dbReference type="SMART" id="SM00184">
    <property type="entry name" value="RING"/>
    <property type="match status" value="1"/>
</dbReference>
<dbReference type="Gene3D" id="3.30.40.10">
    <property type="entry name" value="Zinc/RING finger domain, C3HC4 (zinc finger)"/>
    <property type="match status" value="1"/>
</dbReference>
<evidence type="ECO:0000256" key="3">
    <source>
        <dbReference type="ARBA" id="ARBA00022771"/>
    </source>
</evidence>
<dbReference type="EMBL" id="ML122254">
    <property type="protein sequence ID" value="RPD64496.1"/>
    <property type="molecule type" value="Genomic_DNA"/>
</dbReference>
<feature type="domain" description="C3H1-type" evidence="8">
    <location>
        <begin position="58"/>
        <end position="85"/>
    </location>
</feature>
<dbReference type="GO" id="GO:0008270">
    <property type="term" value="F:zinc ion binding"/>
    <property type="evidence" value="ECO:0007669"/>
    <property type="project" value="UniProtKB-KW"/>
</dbReference>
<feature type="domain" description="RING-type" evidence="7">
    <location>
        <begin position="106"/>
        <end position="157"/>
    </location>
</feature>